<keyword evidence="2" id="KW-0472">Membrane</keyword>
<evidence type="ECO:0000313" key="3">
    <source>
        <dbReference type="EMBL" id="BBG97903.1"/>
    </source>
</evidence>
<feature type="transmembrane region" description="Helical" evidence="2">
    <location>
        <begin position="144"/>
        <end position="161"/>
    </location>
</feature>
<organism evidence="3">
    <name type="scientific">Prunus dulcis</name>
    <name type="common">Almond</name>
    <name type="synonym">Amygdalus dulcis</name>
    <dbReference type="NCBI Taxonomy" id="3755"/>
    <lineage>
        <taxon>Eukaryota</taxon>
        <taxon>Viridiplantae</taxon>
        <taxon>Streptophyta</taxon>
        <taxon>Embryophyta</taxon>
        <taxon>Tracheophyta</taxon>
        <taxon>Spermatophyta</taxon>
        <taxon>Magnoliopsida</taxon>
        <taxon>eudicotyledons</taxon>
        <taxon>Gunneridae</taxon>
        <taxon>Pentapetalae</taxon>
        <taxon>rosids</taxon>
        <taxon>fabids</taxon>
        <taxon>Rosales</taxon>
        <taxon>Rosaceae</taxon>
        <taxon>Amygdaloideae</taxon>
        <taxon>Amygdaleae</taxon>
        <taxon>Prunus</taxon>
    </lineage>
</organism>
<dbReference type="AlphaFoldDB" id="A0A4Y1R1I2"/>
<dbReference type="PANTHER" id="PTHR45651:SF68">
    <property type="entry name" value="ION TRANSPORT DOMAIN-CONTAINING PROTEIN"/>
    <property type="match status" value="1"/>
</dbReference>
<name>A0A4Y1R1I2_PRUDU</name>
<gene>
    <name evidence="3" type="ORF">Prudu_007162</name>
</gene>
<dbReference type="PANTHER" id="PTHR45651">
    <property type="entry name" value="CYCLIC NUCLEOTIDE-GATED ION CHANNEL 15-RELATED-RELATED"/>
    <property type="match status" value="1"/>
</dbReference>
<dbReference type="GO" id="GO:0016020">
    <property type="term" value="C:membrane"/>
    <property type="evidence" value="ECO:0007669"/>
    <property type="project" value="UniProtKB-SubCell"/>
</dbReference>
<keyword evidence="2" id="KW-1133">Transmembrane helix</keyword>
<keyword evidence="1" id="KW-0407">Ion channel</keyword>
<evidence type="ECO:0000256" key="1">
    <source>
        <dbReference type="ARBA" id="ARBA00023303"/>
    </source>
</evidence>
<feature type="transmembrane region" description="Helical" evidence="2">
    <location>
        <begin position="6"/>
        <end position="27"/>
    </location>
</feature>
<accession>A0A4Y1R1I2</accession>
<keyword evidence="1" id="KW-0406">Ion transport</keyword>
<keyword evidence="2" id="KW-0812">Transmembrane</keyword>
<evidence type="ECO:0000256" key="2">
    <source>
        <dbReference type="SAM" id="Phobius"/>
    </source>
</evidence>
<reference evidence="3" key="1">
    <citation type="journal article" date="2019" name="Science">
        <title>Mutation of a bHLH transcription factor allowed almond domestication.</title>
        <authorList>
            <person name="Sanchez-Perez R."/>
            <person name="Pavan S."/>
            <person name="Mazzeo R."/>
            <person name="Moldovan C."/>
            <person name="Aiese Cigliano R."/>
            <person name="Del Cueto J."/>
            <person name="Ricciardi F."/>
            <person name="Lotti C."/>
            <person name="Ricciardi L."/>
            <person name="Dicenta F."/>
            <person name="Lopez-Marques R.L."/>
            <person name="Lindberg Moller B."/>
        </authorList>
    </citation>
    <scope>NUCLEOTIDE SEQUENCE</scope>
</reference>
<keyword evidence="1" id="KW-0813">Transport</keyword>
<sequence length="286" mass="33112">MWNSLGVGVLGAIWYFFAIQRMAICWYDACQKENKCNTSSFGCRDHHVFRNITFLNDICPISPVNVGIYITVLQFGIPGSTNFFQKFSNCFCGFVESEIDLLNLLENNINSISHMLQYFVSNIFHFSSSLGSNLEPSVDGWENLFAAFISITGLLLFLYLIGNLQFDTQRIEAHRHNMKMEQKMEEKGREIELWLSKNGIPKSFKSQIMGKARQEREENRDADLDYIHTILPLDLQTRIKNCMPMARLKQCYTSNSKGRDIVVKLSKYQHTSLMRGMKIKEHPRHI</sequence>
<dbReference type="EMBL" id="AP019298">
    <property type="protein sequence ID" value="BBG97903.1"/>
    <property type="molecule type" value="Genomic_DNA"/>
</dbReference>
<protein>
    <submittedName>
        <fullName evidence="3">Cyclic nucleotide gated channel 1</fullName>
    </submittedName>
</protein>
<proteinExistence type="predicted"/>
<dbReference type="GO" id="GO:0034220">
    <property type="term" value="P:monoatomic ion transmembrane transport"/>
    <property type="evidence" value="ECO:0007669"/>
    <property type="project" value="UniProtKB-KW"/>
</dbReference>